<evidence type="ECO:0000256" key="3">
    <source>
        <dbReference type="ARBA" id="ARBA00022801"/>
    </source>
</evidence>
<keyword evidence="3 5" id="KW-0378">Hydrolase</keyword>
<evidence type="ECO:0000256" key="4">
    <source>
        <dbReference type="ARBA" id="ARBA00023134"/>
    </source>
</evidence>
<evidence type="ECO:0000256" key="5">
    <source>
        <dbReference type="RuleBase" id="RU365059"/>
    </source>
</evidence>
<dbReference type="Proteomes" id="UP000007014">
    <property type="component" value="Chromosome 9"/>
</dbReference>
<evidence type="ECO:0000313" key="7">
    <source>
        <dbReference type="EMBL" id="BAM80073.1"/>
    </source>
</evidence>
<reference evidence="7 8" key="2">
    <citation type="journal article" date="2007" name="BMC Biol.">
        <title>A 100%-complete sequence reveals unusually simple genomic features in the hot-spring red alga Cyanidioschyzon merolae.</title>
        <authorList>
            <person name="Nozaki H."/>
            <person name="Takano H."/>
            <person name="Misumi O."/>
            <person name="Terasawa K."/>
            <person name="Matsuzaki M."/>
            <person name="Maruyama S."/>
            <person name="Nishida K."/>
            <person name="Yagisawa F."/>
            <person name="Yoshida Y."/>
            <person name="Fujiwara T."/>
            <person name="Takio S."/>
            <person name="Tamura K."/>
            <person name="Chung S.J."/>
            <person name="Nakamura S."/>
            <person name="Kuroiwa H."/>
            <person name="Tanaka K."/>
            <person name="Sato N."/>
            <person name="Kuroiwa T."/>
        </authorList>
    </citation>
    <scope>NUCLEOTIDE SEQUENCE [LARGE SCALE GENOMIC DNA]</scope>
    <source>
        <strain evidence="7 8">10D</strain>
    </source>
</reference>
<protein>
    <recommendedName>
        <fullName evidence="5">GPN-loop GTPase</fullName>
        <ecNumber evidence="5">3.6.5.-</ecNumber>
    </recommendedName>
</protein>
<comment type="subunit">
    <text evidence="5">Binds to RNA polymerase II.</text>
</comment>
<keyword evidence="8" id="KW-1185">Reference proteome</keyword>
<comment type="similarity">
    <text evidence="1 5">Belongs to the GPN-loop GTPase family.</text>
</comment>
<reference evidence="7 8" key="1">
    <citation type="journal article" date="2004" name="Nature">
        <title>Genome sequence of the ultrasmall unicellular red alga Cyanidioschyzon merolae 10D.</title>
        <authorList>
            <person name="Matsuzaki M."/>
            <person name="Misumi O."/>
            <person name="Shin-i T."/>
            <person name="Maruyama S."/>
            <person name="Takahara M."/>
            <person name="Miyagishima S."/>
            <person name="Mori T."/>
            <person name="Nishida K."/>
            <person name="Yagisawa F."/>
            <person name="Nishida K."/>
            <person name="Yoshida Y."/>
            <person name="Nishimura Y."/>
            <person name="Nakao S."/>
            <person name="Kobayashi T."/>
            <person name="Momoyama Y."/>
            <person name="Higashiyama T."/>
            <person name="Minoda A."/>
            <person name="Sano M."/>
            <person name="Nomoto H."/>
            <person name="Oishi K."/>
            <person name="Hayashi H."/>
            <person name="Ohta F."/>
            <person name="Nishizaka S."/>
            <person name="Haga S."/>
            <person name="Miura S."/>
            <person name="Morishita T."/>
            <person name="Kabeya Y."/>
            <person name="Terasawa K."/>
            <person name="Suzuki Y."/>
            <person name="Ishii Y."/>
            <person name="Asakawa S."/>
            <person name="Takano H."/>
            <person name="Ohta N."/>
            <person name="Kuroiwa H."/>
            <person name="Tanaka K."/>
            <person name="Shimizu N."/>
            <person name="Sugano S."/>
            <person name="Sato N."/>
            <person name="Nozaki H."/>
            <person name="Ogasawara N."/>
            <person name="Kohara Y."/>
            <person name="Kuroiwa T."/>
        </authorList>
    </citation>
    <scope>NUCLEOTIDE SEQUENCE [LARGE SCALE GENOMIC DNA]</scope>
    <source>
        <strain evidence="7 8">10D</strain>
    </source>
</reference>
<organism evidence="7 8">
    <name type="scientific">Cyanidioschyzon merolae (strain NIES-3377 / 10D)</name>
    <name type="common">Unicellular red alga</name>
    <dbReference type="NCBI Taxonomy" id="280699"/>
    <lineage>
        <taxon>Eukaryota</taxon>
        <taxon>Rhodophyta</taxon>
        <taxon>Bangiophyceae</taxon>
        <taxon>Cyanidiales</taxon>
        <taxon>Cyanidiaceae</taxon>
        <taxon>Cyanidioschyzon</taxon>
    </lineage>
</organism>
<dbReference type="GO" id="GO:0005737">
    <property type="term" value="C:cytoplasm"/>
    <property type="evidence" value="ECO:0007669"/>
    <property type="project" value="UniProtKB-SubCell"/>
</dbReference>
<dbReference type="OMA" id="ATHNYFL"/>
<dbReference type="GO" id="GO:0003924">
    <property type="term" value="F:GTPase activity"/>
    <property type="evidence" value="ECO:0007669"/>
    <property type="project" value="TreeGrafter"/>
</dbReference>
<dbReference type="STRING" id="280699.M1VH08"/>
<dbReference type="PANTHER" id="PTHR21231:SF8">
    <property type="entry name" value="GPN-LOOP GTPASE 1"/>
    <property type="match status" value="1"/>
</dbReference>
<dbReference type="EC" id="3.6.5.-" evidence="5"/>
<comment type="function">
    <text evidence="5">Small GTPase required for proper nuclear import of RNA polymerase II (RNAPII). May act at an RNAP assembly step prior to nuclear import.</text>
</comment>
<evidence type="ECO:0000256" key="1">
    <source>
        <dbReference type="ARBA" id="ARBA00005290"/>
    </source>
</evidence>
<dbReference type="InterPro" id="IPR027417">
    <property type="entry name" value="P-loop_NTPase"/>
</dbReference>
<dbReference type="EMBL" id="AP006491">
    <property type="protein sequence ID" value="BAM80073.1"/>
    <property type="molecule type" value="Genomic_DNA"/>
</dbReference>
<dbReference type="RefSeq" id="XP_005536359.1">
    <property type="nucleotide sequence ID" value="XM_005536302.1"/>
</dbReference>
<name>M1VH08_CYAM1</name>
<dbReference type="AlphaFoldDB" id="M1VH08"/>
<dbReference type="Gene3D" id="3.40.50.300">
    <property type="entry name" value="P-loop containing nucleotide triphosphate hydrolases"/>
    <property type="match status" value="1"/>
</dbReference>
<keyword evidence="2 5" id="KW-0547">Nucleotide-binding</keyword>
<proteinExistence type="inferred from homology"/>
<evidence type="ECO:0000313" key="8">
    <source>
        <dbReference type="Proteomes" id="UP000007014"/>
    </source>
</evidence>
<evidence type="ECO:0000256" key="2">
    <source>
        <dbReference type="ARBA" id="ARBA00022741"/>
    </source>
</evidence>
<keyword evidence="4 5" id="KW-0342">GTP-binding</keyword>
<evidence type="ECO:0000256" key="6">
    <source>
        <dbReference type="SAM" id="MobiDB-lite"/>
    </source>
</evidence>
<dbReference type="PANTHER" id="PTHR21231">
    <property type="entry name" value="XPA-BINDING PROTEIN 1-RELATED"/>
    <property type="match status" value="1"/>
</dbReference>
<dbReference type="SUPFAM" id="SSF52540">
    <property type="entry name" value="P-loop containing nucleoside triphosphate hydrolases"/>
    <property type="match status" value="1"/>
</dbReference>
<keyword evidence="5" id="KW-0963">Cytoplasm</keyword>
<dbReference type="GO" id="GO:0005634">
    <property type="term" value="C:nucleus"/>
    <property type="evidence" value="ECO:0007669"/>
    <property type="project" value="UniProtKB-SubCell"/>
</dbReference>
<sequence>MEPSGKRPLFVQLVTGPPGSGKTTFCAAVSRVLLGIGRAHALVNLDPGVGSTEVLPYQPDIDIRELVVCENVMKRFQLGPNGALLYCMDYLWENIDWLEGALRDIYDGQGSDHGSDTARSTTPEMDAQPRREKDASANYVIVDMPGQVELFVHHNATRKVIHYLTMHDPKRRWSDLRAVVVNIVDAQTCTDPHKFMSASVISLMTMMNFGLPHVNVLMKSDLFQAEYERRLVELESETEMCARDGTLRDDAASGPEGDNLVPSQLLYQLDIYADSEDPLMFIAEGDDPGTKLSRAIAELLGDYGLVRFETASARDPYSILQVLEHIDRASGYCYIEQDMQNLLEMRQAVQQAKAPPKRPHSAGSSASPAD</sequence>
<dbReference type="InterPro" id="IPR004130">
    <property type="entry name" value="Gpn"/>
</dbReference>
<dbReference type="Gramene" id="CMI201CT">
    <property type="protein sequence ID" value="CMI201CT"/>
    <property type="gene ID" value="CMI201C"/>
</dbReference>
<dbReference type="Pfam" id="PF03029">
    <property type="entry name" value="ATP_bind_1"/>
    <property type="match status" value="1"/>
</dbReference>
<dbReference type="OrthoDB" id="5839at2759"/>
<feature type="region of interest" description="Disordered" evidence="6">
    <location>
        <begin position="348"/>
        <end position="370"/>
    </location>
</feature>
<feature type="region of interest" description="Disordered" evidence="6">
    <location>
        <begin position="109"/>
        <end position="132"/>
    </location>
</feature>
<dbReference type="GeneID" id="16993684"/>
<accession>M1VH08</accession>
<comment type="subcellular location">
    <subcellularLocation>
        <location evidence="5">Cytoplasm</location>
    </subcellularLocation>
    <subcellularLocation>
        <location evidence="5">Nucleus</location>
    </subcellularLocation>
</comment>
<dbReference type="eggNOG" id="KOG1533">
    <property type="taxonomic scope" value="Eukaryota"/>
</dbReference>
<dbReference type="KEGG" id="cme:CYME_CMI201C"/>
<gene>
    <name evidence="7" type="ORF">CYME_CMI201C</name>
</gene>
<dbReference type="GO" id="GO:0005525">
    <property type="term" value="F:GTP binding"/>
    <property type="evidence" value="ECO:0007669"/>
    <property type="project" value="UniProtKB-KW"/>
</dbReference>
<dbReference type="HOGENOM" id="CLU_037460_0_2_1"/>